<accession>A0AAV5U0J6</accession>
<gene>
    <name evidence="1" type="ORF">PENTCL1PPCAC_22221</name>
</gene>
<comment type="caution">
    <text evidence="1">The sequence shown here is derived from an EMBL/GenBank/DDBJ whole genome shotgun (WGS) entry which is preliminary data.</text>
</comment>
<proteinExistence type="predicted"/>
<evidence type="ECO:0000313" key="2">
    <source>
        <dbReference type="Proteomes" id="UP001432027"/>
    </source>
</evidence>
<dbReference type="Proteomes" id="UP001432027">
    <property type="component" value="Unassembled WGS sequence"/>
</dbReference>
<organism evidence="1 2">
    <name type="scientific">Pristionchus entomophagus</name>
    <dbReference type="NCBI Taxonomy" id="358040"/>
    <lineage>
        <taxon>Eukaryota</taxon>
        <taxon>Metazoa</taxon>
        <taxon>Ecdysozoa</taxon>
        <taxon>Nematoda</taxon>
        <taxon>Chromadorea</taxon>
        <taxon>Rhabditida</taxon>
        <taxon>Rhabditina</taxon>
        <taxon>Diplogasteromorpha</taxon>
        <taxon>Diplogasteroidea</taxon>
        <taxon>Neodiplogasteridae</taxon>
        <taxon>Pristionchus</taxon>
    </lineage>
</organism>
<name>A0AAV5U0J6_9BILA</name>
<feature type="non-terminal residue" evidence="1">
    <location>
        <position position="1"/>
    </location>
</feature>
<dbReference type="EMBL" id="BTSX01000005">
    <property type="protein sequence ID" value="GMT00047.1"/>
    <property type="molecule type" value="Genomic_DNA"/>
</dbReference>
<feature type="non-terminal residue" evidence="1">
    <location>
        <position position="78"/>
    </location>
</feature>
<keyword evidence="2" id="KW-1185">Reference proteome</keyword>
<evidence type="ECO:0000313" key="1">
    <source>
        <dbReference type="EMBL" id="GMT00047.1"/>
    </source>
</evidence>
<sequence length="78" mass="9244">HIRLCRLLIHLLRTQIGRSARRCRKNASCRHLVSWTESLIGDCYRQRVWNDGEYYDTQKDTWNMIASMKKGMIYLVGG</sequence>
<dbReference type="AlphaFoldDB" id="A0AAV5U0J6"/>
<reference evidence="1" key="1">
    <citation type="submission" date="2023-10" db="EMBL/GenBank/DDBJ databases">
        <title>Genome assembly of Pristionchus species.</title>
        <authorList>
            <person name="Yoshida K."/>
            <person name="Sommer R.J."/>
        </authorList>
    </citation>
    <scope>NUCLEOTIDE SEQUENCE</scope>
    <source>
        <strain evidence="1">RS0144</strain>
    </source>
</reference>
<protein>
    <submittedName>
        <fullName evidence="1">Uncharacterized protein</fullName>
    </submittedName>
</protein>